<accession>A0A438AJI1</accession>
<dbReference type="AlphaFoldDB" id="A0A438AJI1"/>
<dbReference type="OrthoDB" id="9784036at2"/>
<dbReference type="PANTHER" id="PTHR40841:SF2">
    <property type="entry name" value="SIDEROPHORE-DEGRADING ESTERASE (EUROFUNG)"/>
    <property type="match status" value="1"/>
</dbReference>
<name>A0A438AJI1_9RHOB</name>
<evidence type="ECO:0000313" key="5">
    <source>
        <dbReference type="Proteomes" id="UP000285908"/>
    </source>
</evidence>
<dbReference type="EMBL" id="RQXX01000002">
    <property type="protein sequence ID" value="RVV98842.1"/>
    <property type="molecule type" value="Genomic_DNA"/>
</dbReference>
<keyword evidence="5" id="KW-1185">Reference proteome</keyword>
<reference evidence="4 5" key="1">
    <citation type="submission" date="2018-11" db="EMBL/GenBank/DDBJ databases">
        <title>Mesobaculum littorinae gen. nov., sp. nov., isolated from Littorina scabra that represents a novel genus of the order Rhodobacteraceae.</title>
        <authorList>
            <person name="Li F."/>
        </authorList>
    </citation>
    <scope>NUCLEOTIDE SEQUENCE [LARGE SCALE GENOMIC DNA]</scope>
    <source>
        <strain evidence="4 5">M0103</strain>
    </source>
</reference>
<sequence>MRRVLALMLALAGPAQAAAADPLTLAGTEVLDLGPRRAVIAWPDAPPPAAGYGLIVALDAGWTFATLRDTAGLQAQRGGVTGVRPTVVVGLGYPTENLIDQPARKADLVGPHRDQMLDTVEAAVDRVAARVPLDPDRRMILGHSFGAAFVLYALEERPGIASHWVAGSPSVWAVPDLPLTRHPGDHVLIAVGGEEGAHPPMHNPARAEKMARRDMIGRARDAAHRTGATFRIVPGEDHGSLIPGLLADAVGFLWSEG</sequence>
<comment type="caution">
    <text evidence="4">The sequence shown here is derived from an EMBL/GenBank/DDBJ whole genome shotgun (WGS) entry which is preliminary data.</text>
</comment>
<gene>
    <name evidence="4" type="ORF">EKE94_08080</name>
</gene>
<comment type="similarity">
    <text evidence="1">Belongs to the esterase D family.</text>
</comment>
<proteinExistence type="inferred from homology"/>
<evidence type="ECO:0000256" key="2">
    <source>
        <dbReference type="ARBA" id="ARBA00022801"/>
    </source>
</evidence>
<dbReference type="InterPro" id="IPR029058">
    <property type="entry name" value="AB_hydrolase_fold"/>
</dbReference>
<dbReference type="Pfam" id="PF00756">
    <property type="entry name" value="Esterase"/>
    <property type="match status" value="1"/>
</dbReference>
<evidence type="ECO:0000256" key="3">
    <source>
        <dbReference type="SAM" id="SignalP"/>
    </source>
</evidence>
<dbReference type="GO" id="GO:0016788">
    <property type="term" value="F:hydrolase activity, acting on ester bonds"/>
    <property type="evidence" value="ECO:0007669"/>
    <property type="project" value="TreeGrafter"/>
</dbReference>
<dbReference type="RefSeq" id="WP_127906076.1">
    <property type="nucleotide sequence ID" value="NZ_RQXX01000002.1"/>
</dbReference>
<feature type="signal peptide" evidence="3">
    <location>
        <begin position="1"/>
        <end position="19"/>
    </location>
</feature>
<dbReference type="PANTHER" id="PTHR40841">
    <property type="entry name" value="SIDEROPHORE TRIACETYLFUSARININE C ESTERASE"/>
    <property type="match status" value="1"/>
</dbReference>
<evidence type="ECO:0000313" key="4">
    <source>
        <dbReference type="EMBL" id="RVV98842.1"/>
    </source>
</evidence>
<dbReference type="InterPro" id="IPR052558">
    <property type="entry name" value="Siderophore_Hydrolase_D"/>
</dbReference>
<keyword evidence="3" id="KW-0732">Signal</keyword>
<keyword evidence="2 4" id="KW-0378">Hydrolase</keyword>
<dbReference type="SUPFAM" id="SSF53474">
    <property type="entry name" value="alpha/beta-Hydrolases"/>
    <property type="match status" value="1"/>
</dbReference>
<feature type="chain" id="PRO_5019509850" evidence="3">
    <location>
        <begin position="20"/>
        <end position="257"/>
    </location>
</feature>
<dbReference type="InterPro" id="IPR000801">
    <property type="entry name" value="Esterase-like"/>
</dbReference>
<dbReference type="Gene3D" id="3.40.50.1820">
    <property type="entry name" value="alpha/beta hydrolase"/>
    <property type="match status" value="1"/>
</dbReference>
<organism evidence="4 5">
    <name type="scientific">Mesobaculum littorinae</name>
    <dbReference type="NCBI Taxonomy" id="2486419"/>
    <lineage>
        <taxon>Bacteria</taxon>
        <taxon>Pseudomonadati</taxon>
        <taxon>Pseudomonadota</taxon>
        <taxon>Alphaproteobacteria</taxon>
        <taxon>Rhodobacterales</taxon>
        <taxon>Roseobacteraceae</taxon>
        <taxon>Mesobaculum</taxon>
    </lineage>
</organism>
<dbReference type="Proteomes" id="UP000285908">
    <property type="component" value="Unassembled WGS sequence"/>
</dbReference>
<protein>
    <submittedName>
        <fullName evidence="4">Alpha/beta hydrolase</fullName>
    </submittedName>
</protein>
<evidence type="ECO:0000256" key="1">
    <source>
        <dbReference type="ARBA" id="ARBA00005622"/>
    </source>
</evidence>